<dbReference type="FunFam" id="3.30.70.870:FF:000004">
    <property type="entry name" value="Translation factor GUF1, mitochondrial"/>
    <property type="match status" value="1"/>
</dbReference>
<dbReference type="CDD" id="cd03699">
    <property type="entry name" value="EF4_II"/>
    <property type="match status" value="1"/>
</dbReference>
<sequence>MKMRLLLRGFTGGVRILQSETYLLARVGTNLKCCQFLPKKPTLCRTLYLSSVRLKKGKALEDENIVDLSENSVDFIRNFSIIAHIDHGKSTLADRLLEFTGVIPESAKNAQVLDKLQVERERGITVKAQTATLFHMYKDQEYMLNLIDTPGHVDFHYEVSRSLSATQGVILLVDATQGVQAQTVANFYLAFEANLAIIPVLNKIDLKTSKTEQVIEELNTMFDIEPEEVLQISAKLGIGIDKLLEAVIQKIPPPPCDVEKPFKALLFDSWFDKYQGAVANIAVKDGSLKKGDEIVSAYTQKRHPVMELGFMHPLPTKTNALYAGQVGYIVANMRNTKEALIGDTLYKVKSPVEPFPGFRAPKPMVFAGVFPADQGEYFNLKVAIERLILNDSSIELNVDSSDVLGQGWRLGFLGILHMEVFNQRLEQEYDANIIITSPSVPYRVKIFGEKNIKMYGTDEIMVLNPSKLPNPAIISEVLEPMVQGTVITPSEYRKDITTLCQDKRGHLEEEIHIGEDRILMKFILPLNEIVLDFFDKLKAISSGYASFDYEDHGYQQSQVTKVTFNLNDHEVEELSMLVHTSKAVQEAKEMCVKLRDNVPRQLFLIAVQARIGGQVVARENIKPMKKDVTAKCYGGDITRRKKLLKNQAEKLKKMRKIGKITVPKETFINILKR</sequence>
<dbReference type="FunCoup" id="A0A1S3JP00">
    <property type="interactions" value="2237"/>
</dbReference>
<dbReference type="GO" id="GO:0003924">
    <property type="term" value="F:GTPase activity"/>
    <property type="evidence" value="ECO:0007669"/>
    <property type="project" value="UniProtKB-UniRule"/>
</dbReference>
<dbReference type="GeneID" id="106174735"/>
<feature type="binding site" evidence="8">
    <location>
        <begin position="202"/>
        <end position="205"/>
    </location>
    <ligand>
        <name>GTP</name>
        <dbReference type="ChEBI" id="CHEBI:37565"/>
    </ligand>
</feature>
<dbReference type="OMA" id="QVKCDEN"/>
<dbReference type="Pfam" id="PF00679">
    <property type="entry name" value="EFG_C"/>
    <property type="match status" value="1"/>
</dbReference>
<dbReference type="InterPro" id="IPR009000">
    <property type="entry name" value="Transl_B-barrel_sf"/>
</dbReference>
<dbReference type="Gene3D" id="3.40.50.300">
    <property type="entry name" value="P-loop containing nucleotide triphosphate hydrolases"/>
    <property type="match status" value="1"/>
</dbReference>
<dbReference type="EC" id="3.6.5.n1" evidence="8"/>
<evidence type="ECO:0000313" key="10">
    <source>
        <dbReference type="Proteomes" id="UP000085678"/>
    </source>
</evidence>
<keyword evidence="6 8" id="KW-0342">GTP-binding</keyword>
<dbReference type="Pfam" id="PF00009">
    <property type="entry name" value="GTP_EFTU"/>
    <property type="match status" value="1"/>
</dbReference>
<dbReference type="SUPFAM" id="SSF52540">
    <property type="entry name" value="P-loop containing nucleoside triphosphate hydrolases"/>
    <property type="match status" value="1"/>
</dbReference>
<keyword evidence="3 8" id="KW-0999">Mitochondrion inner membrane</keyword>
<protein>
    <recommendedName>
        <fullName evidence="8">Translation factor GUF1 homolog, mitochondrial</fullName>
        <ecNumber evidence="8">3.6.5.n1</ecNumber>
    </recommendedName>
    <alternativeName>
        <fullName evidence="8">Elongation factor 4 homolog</fullName>
        <shortName evidence="8">EF-4</shortName>
    </alternativeName>
    <alternativeName>
        <fullName evidence="8">GTPase GUF1 homolog</fullName>
    </alternativeName>
    <alternativeName>
        <fullName evidence="8">Ribosomal back-translocase</fullName>
    </alternativeName>
</protein>
<dbReference type="PROSITE" id="PS51722">
    <property type="entry name" value="G_TR_2"/>
    <property type="match status" value="1"/>
</dbReference>
<dbReference type="PANTHER" id="PTHR43512:SF7">
    <property type="entry name" value="TRANSLATION FACTOR GUF1, MITOCHONDRIAL"/>
    <property type="match status" value="1"/>
</dbReference>
<dbReference type="InterPro" id="IPR005225">
    <property type="entry name" value="Small_GTP-bd"/>
</dbReference>
<dbReference type="Proteomes" id="UP000085678">
    <property type="component" value="Unplaced"/>
</dbReference>
<comment type="subcellular location">
    <subcellularLocation>
        <location evidence="8">Mitochondrion inner membrane</location>
        <topology evidence="8">Peripheral membrane protein</topology>
        <orientation evidence="8">Matrix side</orientation>
    </subcellularLocation>
</comment>
<dbReference type="HAMAP" id="MF_00071">
    <property type="entry name" value="LepA"/>
    <property type="match status" value="1"/>
</dbReference>
<feature type="domain" description="Tr-type G" evidence="9">
    <location>
        <begin position="74"/>
        <end position="255"/>
    </location>
</feature>
<evidence type="ECO:0000256" key="4">
    <source>
        <dbReference type="ARBA" id="ARBA00022801"/>
    </source>
</evidence>
<dbReference type="InterPro" id="IPR038363">
    <property type="entry name" value="LepA_C_sf"/>
</dbReference>
<dbReference type="AlphaFoldDB" id="A0A1S3JP00"/>
<dbReference type="InterPro" id="IPR035654">
    <property type="entry name" value="LepA_IV"/>
</dbReference>
<keyword evidence="2 8" id="KW-0547">Nucleotide-binding</keyword>
<dbReference type="GO" id="GO:0005759">
    <property type="term" value="C:mitochondrial matrix"/>
    <property type="evidence" value="ECO:0007669"/>
    <property type="project" value="UniProtKB-UniRule"/>
</dbReference>
<dbReference type="STRING" id="7574.A0A1S3JP00"/>
<dbReference type="NCBIfam" id="TIGR01393">
    <property type="entry name" value="lepA"/>
    <property type="match status" value="1"/>
</dbReference>
<evidence type="ECO:0000259" key="9">
    <source>
        <dbReference type="PROSITE" id="PS51722"/>
    </source>
</evidence>
<dbReference type="CDD" id="cd03709">
    <property type="entry name" value="lepA_C"/>
    <property type="match status" value="1"/>
</dbReference>
<reference evidence="11" key="1">
    <citation type="submission" date="2025-08" db="UniProtKB">
        <authorList>
            <consortium name="RefSeq"/>
        </authorList>
    </citation>
    <scope>IDENTIFICATION</scope>
    <source>
        <tissue evidence="11">Gonads</tissue>
    </source>
</reference>
<dbReference type="OrthoDB" id="1074at2759"/>
<dbReference type="FunFam" id="2.40.30.10:FF:000015">
    <property type="entry name" value="Translation factor GUF1, mitochondrial"/>
    <property type="match status" value="1"/>
</dbReference>
<dbReference type="GO" id="GO:0005743">
    <property type="term" value="C:mitochondrial inner membrane"/>
    <property type="evidence" value="ECO:0007669"/>
    <property type="project" value="UniProtKB-SubCell"/>
</dbReference>
<dbReference type="Gene3D" id="3.30.70.870">
    <property type="entry name" value="Elongation Factor G (Translational Gtpase), domain 3"/>
    <property type="match status" value="1"/>
</dbReference>
<dbReference type="PANTHER" id="PTHR43512">
    <property type="entry name" value="TRANSLATION FACTOR GUF1-RELATED"/>
    <property type="match status" value="1"/>
</dbReference>
<feature type="binding site" evidence="8">
    <location>
        <begin position="148"/>
        <end position="152"/>
    </location>
    <ligand>
        <name>GTP</name>
        <dbReference type="ChEBI" id="CHEBI:37565"/>
    </ligand>
</feature>
<keyword evidence="8" id="KW-0648">Protein biosynthesis</keyword>
<dbReference type="InParanoid" id="A0A1S3JP00"/>
<evidence type="ECO:0000256" key="8">
    <source>
        <dbReference type="HAMAP-Rule" id="MF_03137"/>
    </source>
</evidence>
<name>A0A1S3JP00_LINAN</name>
<dbReference type="Gene3D" id="2.40.30.10">
    <property type="entry name" value="Translation factors"/>
    <property type="match status" value="1"/>
</dbReference>
<dbReference type="PROSITE" id="PS00301">
    <property type="entry name" value="G_TR_1"/>
    <property type="match status" value="1"/>
</dbReference>
<dbReference type="SUPFAM" id="SSF50447">
    <property type="entry name" value="Translation proteins"/>
    <property type="match status" value="1"/>
</dbReference>
<evidence type="ECO:0000256" key="6">
    <source>
        <dbReference type="ARBA" id="ARBA00023134"/>
    </source>
</evidence>
<comment type="catalytic activity">
    <reaction evidence="8">
        <text>GTP + H2O = GDP + phosphate + H(+)</text>
        <dbReference type="Rhea" id="RHEA:19669"/>
        <dbReference type="ChEBI" id="CHEBI:15377"/>
        <dbReference type="ChEBI" id="CHEBI:15378"/>
        <dbReference type="ChEBI" id="CHEBI:37565"/>
        <dbReference type="ChEBI" id="CHEBI:43474"/>
        <dbReference type="ChEBI" id="CHEBI:58189"/>
        <dbReference type="EC" id="3.6.5.n1"/>
    </reaction>
</comment>
<dbReference type="Pfam" id="PF06421">
    <property type="entry name" value="LepA_C"/>
    <property type="match status" value="1"/>
</dbReference>
<dbReference type="NCBIfam" id="TIGR00231">
    <property type="entry name" value="small_GTP"/>
    <property type="match status" value="1"/>
</dbReference>
<dbReference type="InterPro" id="IPR027417">
    <property type="entry name" value="P-loop_NTPase"/>
</dbReference>
<keyword evidence="5 8" id="KW-0496">Mitochondrion</keyword>
<dbReference type="KEGG" id="lak:106174735"/>
<comment type="similarity">
    <text evidence="8">Belongs to the GTP-binding elongation factor family. LepA subfamily.</text>
</comment>
<accession>A0A1S3JP00</accession>
<dbReference type="GO" id="GO:0006412">
    <property type="term" value="P:translation"/>
    <property type="evidence" value="ECO:0007669"/>
    <property type="project" value="UniProtKB-KW"/>
</dbReference>
<dbReference type="InterPro" id="IPR031157">
    <property type="entry name" value="G_TR_CS"/>
</dbReference>
<gene>
    <name evidence="11" type="primary">LOC106174735</name>
</gene>
<keyword evidence="10" id="KW-1185">Reference proteome</keyword>
<comment type="function">
    <text evidence="8">Promotes mitochondrial protein synthesis. May act as a fidelity factor of the translation reaction, by catalyzing a one-codon backward translocation of tRNAs on improperly translocated ribosomes. Binds to mitochondrial ribosomes in a GTP-dependent manner.</text>
</comment>
<dbReference type="GO" id="GO:0045727">
    <property type="term" value="P:positive regulation of translation"/>
    <property type="evidence" value="ECO:0007669"/>
    <property type="project" value="UniProtKB-UniRule"/>
</dbReference>
<organism evidence="10 11">
    <name type="scientific">Lingula anatina</name>
    <name type="common">Brachiopod</name>
    <name type="synonym">Lingula unguis</name>
    <dbReference type="NCBI Taxonomy" id="7574"/>
    <lineage>
        <taxon>Eukaryota</taxon>
        <taxon>Metazoa</taxon>
        <taxon>Spiralia</taxon>
        <taxon>Lophotrochozoa</taxon>
        <taxon>Brachiopoda</taxon>
        <taxon>Linguliformea</taxon>
        <taxon>Lingulata</taxon>
        <taxon>Lingulida</taxon>
        <taxon>Linguloidea</taxon>
        <taxon>Lingulidae</taxon>
        <taxon>Lingula</taxon>
    </lineage>
</organism>
<dbReference type="InterPro" id="IPR006297">
    <property type="entry name" value="EF-4"/>
</dbReference>
<evidence type="ECO:0000313" key="11">
    <source>
        <dbReference type="RefSeq" id="XP_013411866.1"/>
    </source>
</evidence>
<evidence type="ECO:0000256" key="1">
    <source>
        <dbReference type="ARBA" id="ARBA00005454"/>
    </source>
</evidence>
<dbReference type="Gene3D" id="3.30.70.2570">
    <property type="entry name" value="Elongation factor 4, C-terminal domain"/>
    <property type="match status" value="1"/>
</dbReference>
<evidence type="ECO:0000256" key="7">
    <source>
        <dbReference type="ARBA" id="ARBA00023136"/>
    </source>
</evidence>
<dbReference type="InterPro" id="IPR000640">
    <property type="entry name" value="EFG_V-like"/>
</dbReference>
<dbReference type="SUPFAM" id="SSF54980">
    <property type="entry name" value="EF-G C-terminal domain-like"/>
    <property type="match status" value="2"/>
</dbReference>
<evidence type="ECO:0000256" key="3">
    <source>
        <dbReference type="ARBA" id="ARBA00022792"/>
    </source>
</evidence>
<feature type="binding site" evidence="8">
    <location>
        <begin position="83"/>
        <end position="90"/>
    </location>
    <ligand>
        <name>GTP</name>
        <dbReference type="ChEBI" id="CHEBI:37565"/>
    </ligand>
</feature>
<dbReference type="InterPro" id="IPR000795">
    <property type="entry name" value="T_Tr_GTP-bd_dom"/>
</dbReference>
<dbReference type="CDD" id="cd16260">
    <property type="entry name" value="EF4_III"/>
    <property type="match status" value="1"/>
</dbReference>
<proteinExistence type="inferred from homology"/>
<dbReference type="CDD" id="cd01890">
    <property type="entry name" value="LepA"/>
    <property type="match status" value="1"/>
</dbReference>
<dbReference type="FunFam" id="3.30.70.240:FF:000007">
    <property type="entry name" value="Translation factor GUF1, mitochondrial"/>
    <property type="match status" value="1"/>
</dbReference>
<dbReference type="Gene3D" id="3.30.70.240">
    <property type="match status" value="1"/>
</dbReference>
<evidence type="ECO:0000256" key="2">
    <source>
        <dbReference type="ARBA" id="ARBA00022741"/>
    </source>
</evidence>
<dbReference type="GO" id="GO:0005525">
    <property type="term" value="F:GTP binding"/>
    <property type="evidence" value="ECO:0007669"/>
    <property type="project" value="UniProtKB-UniRule"/>
</dbReference>
<keyword evidence="4 8" id="KW-0378">Hydrolase</keyword>
<dbReference type="InterPro" id="IPR013842">
    <property type="entry name" value="LepA_CTD"/>
</dbReference>
<comment type="similarity">
    <text evidence="1">Belongs to the TRAFAC class translation factor GTPase superfamily. Classic translation factor GTPase family. LepA subfamily.</text>
</comment>
<dbReference type="FunFam" id="3.40.50.300:FF:000078">
    <property type="entry name" value="Elongation factor 4"/>
    <property type="match status" value="1"/>
</dbReference>
<dbReference type="FunFam" id="3.30.70.2570:FF:000001">
    <property type="entry name" value="Translation factor GUF1, mitochondrial"/>
    <property type="match status" value="1"/>
</dbReference>
<dbReference type="InterPro" id="IPR035647">
    <property type="entry name" value="EFG_III/V"/>
</dbReference>
<evidence type="ECO:0000256" key="5">
    <source>
        <dbReference type="ARBA" id="ARBA00023128"/>
    </source>
</evidence>
<dbReference type="GO" id="GO:0097177">
    <property type="term" value="F:mitochondrial ribosome binding"/>
    <property type="evidence" value="ECO:0007669"/>
    <property type="project" value="TreeGrafter"/>
</dbReference>
<dbReference type="RefSeq" id="XP_013411866.1">
    <property type="nucleotide sequence ID" value="XM_013556412.2"/>
</dbReference>
<keyword evidence="7 8" id="KW-0472">Membrane</keyword>
<dbReference type="PRINTS" id="PR00315">
    <property type="entry name" value="ELONGATNFCT"/>
</dbReference>